<dbReference type="GO" id="GO:0006508">
    <property type="term" value="P:proteolysis"/>
    <property type="evidence" value="ECO:0007669"/>
    <property type="project" value="InterPro"/>
</dbReference>
<organism evidence="1 2">
    <name type="scientific">Allosphingosinicella indica</name>
    <dbReference type="NCBI Taxonomy" id="941907"/>
    <lineage>
        <taxon>Bacteria</taxon>
        <taxon>Pseudomonadati</taxon>
        <taxon>Pseudomonadota</taxon>
        <taxon>Alphaproteobacteria</taxon>
        <taxon>Sphingomonadales</taxon>
        <taxon>Sphingomonadaceae</taxon>
        <taxon>Allosphingosinicella</taxon>
    </lineage>
</organism>
<dbReference type="InterPro" id="IPR008257">
    <property type="entry name" value="Pept_M19"/>
</dbReference>
<dbReference type="GO" id="GO:0070573">
    <property type="term" value="F:metallodipeptidase activity"/>
    <property type="evidence" value="ECO:0007669"/>
    <property type="project" value="InterPro"/>
</dbReference>
<reference evidence="2" key="1">
    <citation type="submission" date="2017-04" db="EMBL/GenBank/DDBJ databases">
        <authorList>
            <person name="Varghese N."/>
            <person name="Submissions S."/>
        </authorList>
    </citation>
    <scope>NUCLEOTIDE SEQUENCE [LARGE SCALE GENOMIC DNA]</scope>
    <source>
        <strain evidence="2">Dd16</strain>
    </source>
</reference>
<keyword evidence="2" id="KW-1185">Reference proteome</keyword>
<dbReference type="InterPro" id="IPR006311">
    <property type="entry name" value="TAT_signal"/>
</dbReference>
<proteinExistence type="predicted"/>
<dbReference type="AlphaFoldDB" id="A0A1X7GAB9"/>
<dbReference type="SUPFAM" id="SSF51556">
    <property type="entry name" value="Metallo-dependent hydrolases"/>
    <property type="match status" value="1"/>
</dbReference>
<dbReference type="Pfam" id="PF01244">
    <property type="entry name" value="Peptidase_M19"/>
    <property type="match status" value="1"/>
</dbReference>
<gene>
    <name evidence="1" type="ORF">SAMN06295910_1424</name>
</gene>
<dbReference type="RefSeq" id="WP_085218160.1">
    <property type="nucleotide sequence ID" value="NZ_LT840185.1"/>
</dbReference>
<protein>
    <submittedName>
        <fullName evidence="1">Membrane dipeptidase</fullName>
    </submittedName>
</protein>
<dbReference type="PANTHER" id="PTHR10443:SF12">
    <property type="entry name" value="DIPEPTIDASE"/>
    <property type="match status" value="1"/>
</dbReference>
<dbReference type="PANTHER" id="PTHR10443">
    <property type="entry name" value="MICROSOMAL DIPEPTIDASE"/>
    <property type="match status" value="1"/>
</dbReference>
<dbReference type="InterPro" id="IPR032466">
    <property type="entry name" value="Metal_Hydrolase"/>
</dbReference>
<dbReference type="OrthoDB" id="9804920at2"/>
<accession>A0A1X7GAB9</accession>
<name>A0A1X7GAB9_9SPHN</name>
<sequence>MDRRDFLIGGAGAAALVSWPALAQTPTALAKPRPRGVRSTYIDACGAIDGFDEQPDGSFKASAALFEAAKARRIDAMTTTLGEVGNKPGAFMSAVQSIADYDNLIATSGAPILRVRRAADIEATRAAGRIGLIYQFQDTTALEGDVDNVQRFATLGVRILQLTYNKRNLAGDGCLEKTNGGVSHFGRAVIEKIEAADLLLDLSHAGQRTIAEGIAAARRPPAITHTGCRALADLPRNVPDAELKALADKGGVAGMYLMPFLRTSGQPGRDDLLRHLDHAVNVCGEDHVGIGTDNPLTGYVINDEMRKQQREFFQRRQKEGIAAPGEAADVLNLVDGYNDVSRFDRIAADLRTRGWSGARVDKVMGGNWLRLFREAWRG</sequence>
<dbReference type="Gene3D" id="3.20.20.140">
    <property type="entry name" value="Metal-dependent hydrolases"/>
    <property type="match status" value="1"/>
</dbReference>
<dbReference type="PROSITE" id="PS51318">
    <property type="entry name" value="TAT"/>
    <property type="match status" value="1"/>
</dbReference>
<evidence type="ECO:0000313" key="1">
    <source>
        <dbReference type="EMBL" id="SMF66644.1"/>
    </source>
</evidence>
<evidence type="ECO:0000313" key="2">
    <source>
        <dbReference type="Proteomes" id="UP000192934"/>
    </source>
</evidence>
<dbReference type="Proteomes" id="UP000192934">
    <property type="component" value="Chromosome I"/>
</dbReference>
<dbReference type="EMBL" id="LT840185">
    <property type="protein sequence ID" value="SMF66644.1"/>
    <property type="molecule type" value="Genomic_DNA"/>
</dbReference>
<dbReference type="PROSITE" id="PS51365">
    <property type="entry name" value="RENAL_DIPEPTIDASE_2"/>
    <property type="match status" value="1"/>
</dbReference>